<protein>
    <submittedName>
        <fullName evidence="3">Uncharacterized protein</fullName>
    </submittedName>
</protein>
<dbReference type="SMART" id="SM00368">
    <property type="entry name" value="LRR_RI"/>
    <property type="match status" value="2"/>
</dbReference>
<evidence type="ECO:0000313" key="3">
    <source>
        <dbReference type="Ensembl" id="ENSMALP00000019932.1"/>
    </source>
</evidence>
<evidence type="ECO:0000313" key="4">
    <source>
        <dbReference type="Proteomes" id="UP000261600"/>
    </source>
</evidence>
<organism evidence="3 4">
    <name type="scientific">Monopterus albus</name>
    <name type="common">Swamp eel</name>
    <dbReference type="NCBI Taxonomy" id="43700"/>
    <lineage>
        <taxon>Eukaryota</taxon>
        <taxon>Metazoa</taxon>
        <taxon>Chordata</taxon>
        <taxon>Craniata</taxon>
        <taxon>Vertebrata</taxon>
        <taxon>Euteleostomi</taxon>
        <taxon>Actinopterygii</taxon>
        <taxon>Neopterygii</taxon>
        <taxon>Teleostei</taxon>
        <taxon>Neoteleostei</taxon>
        <taxon>Acanthomorphata</taxon>
        <taxon>Anabantaria</taxon>
        <taxon>Synbranchiformes</taxon>
        <taxon>Synbranchidae</taxon>
        <taxon>Monopterus</taxon>
    </lineage>
</organism>
<dbReference type="Proteomes" id="UP000261600">
    <property type="component" value="Unplaced"/>
</dbReference>
<keyword evidence="2" id="KW-0677">Repeat</keyword>
<dbReference type="InterPro" id="IPR032675">
    <property type="entry name" value="LRR_dom_sf"/>
</dbReference>
<dbReference type="Pfam" id="PF13516">
    <property type="entry name" value="LRR_6"/>
    <property type="match status" value="1"/>
</dbReference>
<reference evidence="3" key="1">
    <citation type="submission" date="2025-08" db="UniProtKB">
        <authorList>
            <consortium name="Ensembl"/>
        </authorList>
    </citation>
    <scope>IDENTIFICATION</scope>
</reference>
<dbReference type="InterPro" id="IPR051261">
    <property type="entry name" value="NLR"/>
</dbReference>
<reference evidence="3" key="2">
    <citation type="submission" date="2025-09" db="UniProtKB">
        <authorList>
            <consortium name="Ensembl"/>
        </authorList>
    </citation>
    <scope>IDENTIFICATION</scope>
</reference>
<name>A0A3Q3JXD7_MONAL</name>
<dbReference type="AlphaFoldDB" id="A0A3Q3JXD7"/>
<dbReference type="Ensembl" id="ENSMALT00000020323.1">
    <property type="protein sequence ID" value="ENSMALP00000019932.1"/>
    <property type="gene ID" value="ENSMALG00000013914.1"/>
</dbReference>
<dbReference type="SUPFAM" id="SSF52047">
    <property type="entry name" value="RNI-like"/>
    <property type="match status" value="1"/>
</dbReference>
<proteinExistence type="predicted"/>
<sequence length="105" mass="11780">MSLSWPGNTSTFPPEELEEVSMEREVWASLLRLLLRECRLSETSCASLASALTSNPSHLRELNLSGNKLQDTGVKQLCGFLESPHCRLETLRSVHFLFVLYILGS</sequence>
<keyword evidence="4" id="KW-1185">Reference proteome</keyword>
<accession>A0A3Q3JXD7</accession>
<dbReference type="Gene3D" id="3.80.10.10">
    <property type="entry name" value="Ribonuclease Inhibitor"/>
    <property type="match status" value="1"/>
</dbReference>
<dbReference type="PANTHER" id="PTHR24106">
    <property type="entry name" value="NACHT, LRR AND CARD DOMAINS-CONTAINING"/>
    <property type="match status" value="1"/>
</dbReference>
<dbReference type="InterPro" id="IPR001611">
    <property type="entry name" value="Leu-rich_rpt"/>
</dbReference>
<evidence type="ECO:0000256" key="1">
    <source>
        <dbReference type="ARBA" id="ARBA00022614"/>
    </source>
</evidence>
<keyword evidence="1" id="KW-0433">Leucine-rich repeat</keyword>
<evidence type="ECO:0000256" key="2">
    <source>
        <dbReference type="ARBA" id="ARBA00022737"/>
    </source>
</evidence>